<feature type="transmembrane region" description="Helical" evidence="6">
    <location>
        <begin position="108"/>
        <end position="129"/>
    </location>
</feature>
<name>A0A5C7DMK2_9BACT</name>
<evidence type="ECO:0000256" key="5">
    <source>
        <dbReference type="ARBA" id="ARBA00023136"/>
    </source>
</evidence>
<evidence type="ECO:0000256" key="3">
    <source>
        <dbReference type="ARBA" id="ARBA00022692"/>
    </source>
</evidence>
<comment type="subcellular location">
    <subcellularLocation>
        <location evidence="1">Cell membrane</location>
        <topology evidence="1">Multi-pass membrane protein</topology>
    </subcellularLocation>
</comment>
<feature type="transmembrane region" description="Helical" evidence="6">
    <location>
        <begin position="6"/>
        <end position="28"/>
    </location>
</feature>
<feature type="transmembrane region" description="Helical" evidence="6">
    <location>
        <begin position="66"/>
        <end position="87"/>
    </location>
</feature>
<reference evidence="7 8" key="1">
    <citation type="submission" date="2019-07" db="EMBL/GenBank/DDBJ databases">
        <title>Rapid identification of Enteric Bacteria from Whole Genome Sequences (WGS) using Average Nucleotide Identity (ANI).</title>
        <authorList>
            <person name="Lane C."/>
        </authorList>
    </citation>
    <scope>NUCLEOTIDE SEQUENCE [LARGE SCALE GENOMIC DNA]</scope>
    <source>
        <strain evidence="7 8">2016D-0250</strain>
    </source>
</reference>
<organism evidence="7 8">
    <name type="scientific">Campylobacter peloridis</name>
    <dbReference type="NCBI Taxonomy" id="488546"/>
    <lineage>
        <taxon>Bacteria</taxon>
        <taxon>Pseudomonadati</taxon>
        <taxon>Campylobacterota</taxon>
        <taxon>Epsilonproteobacteria</taxon>
        <taxon>Campylobacterales</taxon>
        <taxon>Campylobacteraceae</taxon>
        <taxon>Campylobacter</taxon>
    </lineage>
</organism>
<keyword evidence="5 6" id="KW-0472">Membrane</keyword>
<sequence length="203" mass="23192">MFLWTLIIHFFGLILPGPDFFLISSYALREGFKNALKASLGVSFAMSVWIILSILGLSVIFHQFPFLQMILSSIGALYLLYLACLIYKNTKNTKLKTQKPPISPFVSGVITNLSNPKVIFYFASVFANFDFSQMQWMLVILILVLILETIVYFSLVALLFSKQFMLKIYEKNLKKIDYLSAFIFFSFGVFILAKNLLAMIISN</sequence>
<dbReference type="RefSeq" id="WP_147575899.1">
    <property type="nucleotide sequence ID" value="NZ_VOWB01000079.1"/>
</dbReference>
<dbReference type="Pfam" id="PF01810">
    <property type="entry name" value="LysE"/>
    <property type="match status" value="1"/>
</dbReference>
<dbReference type="InterPro" id="IPR001123">
    <property type="entry name" value="LeuE-type"/>
</dbReference>
<dbReference type="PANTHER" id="PTHR30086">
    <property type="entry name" value="ARGININE EXPORTER PROTEIN ARGO"/>
    <property type="match status" value="1"/>
</dbReference>
<evidence type="ECO:0000256" key="6">
    <source>
        <dbReference type="SAM" id="Phobius"/>
    </source>
</evidence>
<feature type="transmembrane region" description="Helical" evidence="6">
    <location>
        <begin position="181"/>
        <end position="201"/>
    </location>
</feature>
<evidence type="ECO:0000256" key="4">
    <source>
        <dbReference type="ARBA" id="ARBA00022989"/>
    </source>
</evidence>
<dbReference type="EMBL" id="VOWB01000079">
    <property type="protein sequence ID" value="TXE78995.1"/>
    <property type="molecule type" value="Genomic_DNA"/>
</dbReference>
<dbReference type="Proteomes" id="UP000321310">
    <property type="component" value="Unassembled WGS sequence"/>
</dbReference>
<protein>
    <submittedName>
        <fullName evidence="7">Threonine transporter</fullName>
    </submittedName>
</protein>
<gene>
    <name evidence="7" type="ORF">FPD46_06985</name>
</gene>
<keyword evidence="4 6" id="KW-1133">Transmembrane helix</keyword>
<evidence type="ECO:0000313" key="7">
    <source>
        <dbReference type="EMBL" id="TXE78995.1"/>
    </source>
</evidence>
<evidence type="ECO:0000313" key="8">
    <source>
        <dbReference type="Proteomes" id="UP000321310"/>
    </source>
</evidence>
<keyword evidence="2" id="KW-1003">Cell membrane</keyword>
<evidence type="ECO:0000256" key="2">
    <source>
        <dbReference type="ARBA" id="ARBA00022475"/>
    </source>
</evidence>
<evidence type="ECO:0000256" key="1">
    <source>
        <dbReference type="ARBA" id="ARBA00004651"/>
    </source>
</evidence>
<dbReference type="AlphaFoldDB" id="A0A5C7DMK2"/>
<proteinExistence type="predicted"/>
<accession>A0A5C7DMK2</accession>
<dbReference type="GO" id="GO:0005886">
    <property type="term" value="C:plasma membrane"/>
    <property type="evidence" value="ECO:0007669"/>
    <property type="project" value="UniProtKB-SubCell"/>
</dbReference>
<feature type="transmembrane region" description="Helical" evidence="6">
    <location>
        <begin position="135"/>
        <end position="160"/>
    </location>
</feature>
<comment type="caution">
    <text evidence="7">The sequence shown here is derived from an EMBL/GenBank/DDBJ whole genome shotgun (WGS) entry which is preliminary data.</text>
</comment>
<dbReference type="GO" id="GO:0015171">
    <property type="term" value="F:amino acid transmembrane transporter activity"/>
    <property type="evidence" value="ECO:0007669"/>
    <property type="project" value="TreeGrafter"/>
</dbReference>
<feature type="transmembrane region" description="Helical" evidence="6">
    <location>
        <begin position="40"/>
        <end position="60"/>
    </location>
</feature>
<keyword evidence="3 6" id="KW-0812">Transmembrane</keyword>
<dbReference type="PANTHER" id="PTHR30086:SF19">
    <property type="entry name" value="THREONINE EFFLUX PROTEIN"/>
    <property type="match status" value="1"/>
</dbReference>